<dbReference type="GeneID" id="55988869"/>
<protein>
    <submittedName>
        <fullName evidence="2">Uncharacterized protein</fullName>
    </submittedName>
</protein>
<dbReference type="EMBL" id="CP055898">
    <property type="protein sequence ID" value="QKX54272.1"/>
    <property type="molecule type" value="Genomic_DNA"/>
</dbReference>
<gene>
    <name evidence="2" type="ORF">TRUGW13939_01357</name>
</gene>
<dbReference type="AlphaFoldDB" id="A0A7H8QKJ7"/>
<dbReference type="GO" id="GO:0031505">
    <property type="term" value="P:fungal-type cell wall organization"/>
    <property type="evidence" value="ECO:0007669"/>
    <property type="project" value="TreeGrafter"/>
</dbReference>
<keyword evidence="1" id="KW-0472">Membrane</keyword>
<dbReference type="GO" id="GO:0005886">
    <property type="term" value="C:plasma membrane"/>
    <property type="evidence" value="ECO:0007669"/>
    <property type="project" value="TreeGrafter"/>
</dbReference>
<sequence length="187" mass="20362">MCTTTTVPFAFDLGAILLGDLTAQGLDQTNIDWPTAVIEDFSWIATTTKFVSVLAVLNIVTMGLVVLMDGVMFTRADFNYPYIIRSFFLSSFVMMIITSSLGTFLATGLVRLLNHHGDIYDISATGGAQFMILTWVAFAPCLLRSLPFLATLHICVDGNQGPADGNHEESFRLLGAAEADLAKQTNR</sequence>
<organism evidence="2 3">
    <name type="scientific">Talaromyces rugulosus</name>
    <name type="common">Penicillium rugulosum</name>
    <dbReference type="NCBI Taxonomy" id="121627"/>
    <lineage>
        <taxon>Eukaryota</taxon>
        <taxon>Fungi</taxon>
        <taxon>Dikarya</taxon>
        <taxon>Ascomycota</taxon>
        <taxon>Pezizomycotina</taxon>
        <taxon>Eurotiomycetes</taxon>
        <taxon>Eurotiomycetidae</taxon>
        <taxon>Eurotiales</taxon>
        <taxon>Trichocomaceae</taxon>
        <taxon>Talaromyces</taxon>
        <taxon>Talaromyces sect. Islandici</taxon>
    </lineage>
</organism>
<dbReference type="Proteomes" id="UP000509510">
    <property type="component" value="Chromosome I"/>
</dbReference>
<evidence type="ECO:0000313" key="3">
    <source>
        <dbReference type="Proteomes" id="UP000509510"/>
    </source>
</evidence>
<feature type="transmembrane region" description="Helical" evidence="1">
    <location>
        <begin position="122"/>
        <end position="143"/>
    </location>
</feature>
<dbReference type="InterPro" id="IPR052413">
    <property type="entry name" value="SUR7_domain"/>
</dbReference>
<keyword evidence="3" id="KW-1185">Reference proteome</keyword>
<dbReference type="KEGG" id="trg:TRUGW13939_01357"/>
<reference evidence="3" key="1">
    <citation type="submission" date="2020-06" db="EMBL/GenBank/DDBJ databases">
        <title>A chromosome-scale genome assembly of Talaromyces rugulosus W13939.</title>
        <authorList>
            <person name="Wang B."/>
            <person name="Guo L."/>
            <person name="Ye K."/>
            <person name="Wang L."/>
        </authorList>
    </citation>
    <scope>NUCLEOTIDE SEQUENCE [LARGE SCALE GENOMIC DNA]</scope>
    <source>
        <strain evidence="3">W13939</strain>
    </source>
</reference>
<keyword evidence="1" id="KW-0812">Transmembrane</keyword>
<name>A0A7H8QKJ7_TALRU</name>
<dbReference type="RefSeq" id="XP_035340451.1">
    <property type="nucleotide sequence ID" value="XM_035484558.1"/>
</dbReference>
<evidence type="ECO:0000256" key="1">
    <source>
        <dbReference type="SAM" id="Phobius"/>
    </source>
</evidence>
<dbReference type="GO" id="GO:0051285">
    <property type="term" value="C:cell cortex of cell tip"/>
    <property type="evidence" value="ECO:0007669"/>
    <property type="project" value="TreeGrafter"/>
</dbReference>
<dbReference type="PANTHER" id="PTHR28019:SF2">
    <property type="entry name" value="CELL MEMBRANE PROTEIN YLR413W-RELATED"/>
    <property type="match status" value="1"/>
</dbReference>
<feature type="transmembrane region" description="Helical" evidence="1">
    <location>
        <begin position="86"/>
        <end position="110"/>
    </location>
</feature>
<evidence type="ECO:0000313" key="2">
    <source>
        <dbReference type="EMBL" id="QKX54272.1"/>
    </source>
</evidence>
<feature type="transmembrane region" description="Helical" evidence="1">
    <location>
        <begin position="50"/>
        <end position="74"/>
    </location>
</feature>
<dbReference type="PANTHER" id="PTHR28019">
    <property type="entry name" value="CELL MEMBRANE PROTEIN YLR413W-RELATED"/>
    <property type="match status" value="1"/>
</dbReference>
<accession>A0A7H8QKJ7</accession>
<proteinExistence type="predicted"/>
<keyword evidence="1" id="KW-1133">Transmembrane helix</keyword>